<name>A0A0P4WEB8_SCYOL</name>
<evidence type="ECO:0000256" key="6">
    <source>
        <dbReference type="SAM" id="MobiDB-lite"/>
    </source>
</evidence>
<dbReference type="PANTHER" id="PTHR17602:SF4">
    <property type="entry name" value="RIBOSOME BIOGENESIS REGULATORY PROTEIN HOMOLOG"/>
    <property type="match status" value="1"/>
</dbReference>
<comment type="subcellular location">
    <subcellularLocation>
        <location evidence="1 5">Nucleus</location>
    </subcellularLocation>
</comment>
<comment type="function">
    <text evidence="5">Involved in ribosomal large subunit assembly.</text>
</comment>
<evidence type="ECO:0000256" key="2">
    <source>
        <dbReference type="ARBA" id="ARBA00010077"/>
    </source>
</evidence>
<organism evidence="7">
    <name type="scientific">Scylla olivacea</name>
    <name type="common">Orange mud crab</name>
    <name type="synonym">Cancer olivacea</name>
    <dbReference type="NCBI Taxonomy" id="85551"/>
    <lineage>
        <taxon>Eukaryota</taxon>
        <taxon>Metazoa</taxon>
        <taxon>Ecdysozoa</taxon>
        <taxon>Arthropoda</taxon>
        <taxon>Crustacea</taxon>
        <taxon>Multicrustacea</taxon>
        <taxon>Malacostraca</taxon>
        <taxon>Eumalacostraca</taxon>
        <taxon>Eucarida</taxon>
        <taxon>Decapoda</taxon>
        <taxon>Pleocyemata</taxon>
        <taxon>Brachyura</taxon>
        <taxon>Eubrachyura</taxon>
        <taxon>Portunoidea</taxon>
        <taxon>Portunidae</taxon>
        <taxon>Portuninae</taxon>
        <taxon>Scylla</taxon>
    </lineage>
</organism>
<evidence type="ECO:0000313" key="7">
    <source>
        <dbReference type="EMBL" id="JAI67019.1"/>
    </source>
</evidence>
<dbReference type="PANTHER" id="PTHR17602">
    <property type="entry name" value="RIBOSOME BIOGENESIS REGULATORY PROTEIN"/>
    <property type="match status" value="1"/>
</dbReference>
<dbReference type="Pfam" id="PF04939">
    <property type="entry name" value="RRS1"/>
    <property type="match status" value="1"/>
</dbReference>
<dbReference type="GO" id="GO:0042273">
    <property type="term" value="P:ribosomal large subunit biogenesis"/>
    <property type="evidence" value="ECO:0007669"/>
    <property type="project" value="TreeGrafter"/>
</dbReference>
<protein>
    <recommendedName>
        <fullName evidence="5">Ribosome biogenesis regulatory protein</fullName>
    </recommendedName>
</protein>
<dbReference type="GO" id="GO:0000447">
    <property type="term" value="P:endonucleolytic cleavage in ITS1 to separate SSU-rRNA from 5.8S rRNA and LSU-rRNA from tricistronic rRNA transcript (SSU-rRNA, 5.8S rRNA, LSU-rRNA)"/>
    <property type="evidence" value="ECO:0007669"/>
    <property type="project" value="TreeGrafter"/>
</dbReference>
<sequence>MADTDCSQRVQEILTQATEELKSIKVPNDDQLEYDLGNLLVSNNNTLDETLTRDPEKIDSYLHDLARDSIQALLNRVWELPSERIDSDIYATLPKPTTRLPREKPVPKPRPPTKWEKYAREKGINNRKKDKKVWDDVLKRWVPRFGYRKIAAEKEKNWVKEVPSNADPFEDQFAKAAEMKKENIAKNEFQRLRNIAKNKKIKVPSVGVTGNEYASKNELSMAMHHAKHATASRGKFQPELPNEKKVKGLGKKRKIEFTTGSGQVEKKRNIEVLEKMDKPSLNLDGAIHKEIRDENVAMDLKRKGGKVYGRRSKMGGRHRTKSDHKSLKLGTGFQSKGKGKGKGKGKPKGKPNVGARKKTGGPKMQGKGRPAGKGKMKGKGKGK</sequence>
<keyword evidence="3 5" id="KW-0690">Ribosome biogenesis</keyword>
<comment type="similarity">
    <text evidence="2 5">Belongs to the RRS1 family.</text>
</comment>
<evidence type="ECO:0000256" key="4">
    <source>
        <dbReference type="ARBA" id="ARBA00023242"/>
    </source>
</evidence>
<evidence type="ECO:0000256" key="3">
    <source>
        <dbReference type="ARBA" id="ARBA00022517"/>
    </source>
</evidence>
<dbReference type="GO" id="GO:0030687">
    <property type="term" value="C:preribosome, large subunit precursor"/>
    <property type="evidence" value="ECO:0007669"/>
    <property type="project" value="TreeGrafter"/>
</dbReference>
<proteinExistence type="inferred from homology"/>
<dbReference type="AlphaFoldDB" id="A0A0P4WEB8"/>
<dbReference type="InterPro" id="IPR007023">
    <property type="entry name" value="Ribosom_reg"/>
</dbReference>
<keyword evidence="4 5" id="KW-0539">Nucleus</keyword>
<evidence type="ECO:0000256" key="1">
    <source>
        <dbReference type="ARBA" id="ARBA00004123"/>
    </source>
</evidence>
<reference evidence="7" key="1">
    <citation type="submission" date="2015-09" db="EMBL/GenBank/DDBJ databases">
        <title>Scylla olivacea transcriptome.</title>
        <authorList>
            <person name="Ikhwanuddin M."/>
        </authorList>
    </citation>
    <scope>NUCLEOTIDE SEQUENCE</scope>
</reference>
<evidence type="ECO:0000256" key="5">
    <source>
        <dbReference type="RuleBase" id="RU364132"/>
    </source>
</evidence>
<accession>A0A0P4WEB8</accession>
<feature type="compositionally biased region" description="Basic residues" evidence="6">
    <location>
        <begin position="370"/>
        <end position="383"/>
    </location>
</feature>
<dbReference type="GO" id="GO:0005730">
    <property type="term" value="C:nucleolus"/>
    <property type="evidence" value="ECO:0007669"/>
    <property type="project" value="TreeGrafter"/>
</dbReference>
<feature type="compositionally biased region" description="Basic residues" evidence="6">
    <location>
        <begin position="337"/>
        <end position="360"/>
    </location>
</feature>
<feature type="compositionally biased region" description="Basic residues" evidence="6">
    <location>
        <begin position="303"/>
        <end position="322"/>
    </location>
</feature>
<feature type="region of interest" description="Disordered" evidence="6">
    <location>
        <begin position="302"/>
        <end position="383"/>
    </location>
</feature>
<dbReference type="EMBL" id="GDRN01042764">
    <property type="protein sequence ID" value="JAI67019.1"/>
    <property type="molecule type" value="Transcribed_RNA"/>
</dbReference>